<feature type="domain" description="DUF4378" evidence="2">
    <location>
        <begin position="58"/>
        <end position="204"/>
    </location>
</feature>
<gene>
    <name evidence="3" type="ORF">V6N12_026771</name>
</gene>
<dbReference type="Proteomes" id="UP001472677">
    <property type="component" value="Unassembled WGS sequence"/>
</dbReference>
<sequence length="211" mass="23814">MRTNAGDKSWKACMTRLAPDEEVLSSSPGTESSQGETEEKLLTAASNSMDFKESTDFELDHVKLVLKDSELKFIEYALGQTDNIMTLNAFDQLEHHGEGHNKLELKLLLDCASESLELRHGQAFVGSCKGWAKWGELIQNKGCLAEELHKEILGWRNMGNILVLDDLVAKNMDTKHERWLDLDMEAFEEGLEVEKTILTCLVDELVFDLLL</sequence>
<evidence type="ECO:0000259" key="2">
    <source>
        <dbReference type="Pfam" id="PF14309"/>
    </source>
</evidence>
<dbReference type="PANTHER" id="PTHR21726">
    <property type="entry name" value="PHOSPHATIDYLINOSITOL N-ACETYLGLUCOSAMINYLTRANSFERASE SUBUNIT P DOWN SYNDROME CRITICAL REGION PROTEIN 5 -RELATED"/>
    <property type="match status" value="1"/>
</dbReference>
<evidence type="ECO:0000256" key="1">
    <source>
        <dbReference type="SAM" id="MobiDB-lite"/>
    </source>
</evidence>
<feature type="compositionally biased region" description="Polar residues" evidence="1">
    <location>
        <begin position="24"/>
        <end position="35"/>
    </location>
</feature>
<reference evidence="3 4" key="1">
    <citation type="journal article" date="2024" name="G3 (Bethesda)">
        <title>Genome assembly of Hibiscus sabdariffa L. provides insights into metabolisms of medicinal natural products.</title>
        <authorList>
            <person name="Kim T."/>
        </authorList>
    </citation>
    <scope>NUCLEOTIDE SEQUENCE [LARGE SCALE GENOMIC DNA]</scope>
    <source>
        <strain evidence="3">TK-2024</strain>
        <tissue evidence="3">Old leaves</tissue>
    </source>
</reference>
<dbReference type="InterPro" id="IPR025486">
    <property type="entry name" value="DUF4378"/>
</dbReference>
<keyword evidence="4" id="KW-1185">Reference proteome</keyword>
<dbReference type="EMBL" id="JBBPBM010000023">
    <property type="protein sequence ID" value="KAK8545964.1"/>
    <property type="molecule type" value="Genomic_DNA"/>
</dbReference>
<comment type="caution">
    <text evidence="3">The sequence shown here is derived from an EMBL/GenBank/DDBJ whole genome shotgun (WGS) entry which is preliminary data.</text>
</comment>
<organism evidence="3 4">
    <name type="scientific">Hibiscus sabdariffa</name>
    <name type="common">roselle</name>
    <dbReference type="NCBI Taxonomy" id="183260"/>
    <lineage>
        <taxon>Eukaryota</taxon>
        <taxon>Viridiplantae</taxon>
        <taxon>Streptophyta</taxon>
        <taxon>Embryophyta</taxon>
        <taxon>Tracheophyta</taxon>
        <taxon>Spermatophyta</taxon>
        <taxon>Magnoliopsida</taxon>
        <taxon>eudicotyledons</taxon>
        <taxon>Gunneridae</taxon>
        <taxon>Pentapetalae</taxon>
        <taxon>rosids</taxon>
        <taxon>malvids</taxon>
        <taxon>Malvales</taxon>
        <taxon>Malvaceae</taxon>
        <taxon>Malvoideae</taxon>
        <taxon>Hibiscus</taxon>
    </lineage>
</organism>
<evidence type="ECO:0000313" key="4">
    <source>
        <dbReference type="Proteomes" id="UP001472677"/>
    </source>
</evidence>
<name>A0ABR2DSP9_9ROSI</name>
<protein>
    <recommendedName>
        <fullName evidence="2">DUF4378 domain-containing protein</fullName>
    </recommendedName>
</protein>
<accession>A0ABR2DSP9</accession>
<proteinExistence type="predicted"/>
<dbReference type="Pfam" id="PF14309">
    <property type="entry name" value="DUF4378"/>
    <property type="match status" value="1"/>
</dbReference>
<feature type="region of interest" description="Disordered" evidence="1">
    <location>
        <begin position="18"/>
        <end position="38"/>
    </location>
</feature>
<dbReference type="PANTHER" id="PTHR21726:SF57">
    <property type="entry name" value="SERINE-RICH ADHESIN FOR PLATELETS-LIKE PROTEIN"/>
    <property type="match status" value="1"/>
</dbReference>
<evidence type="ECO:0000313" key="3">
    <source>
        <dbReference type="EMBL" id="KAK8545964.1"/>
    </source>
</evidence>